<evidence type="ECO:0000313" key="2">
    <source>
        <dbReference type="EMBL" id="CAE0823893.1"/>
    </source>
</evidence>
<protein>
    <submittedName>
        <fullName evidence="2">Uncharacterized protein</fullName>
    </submittedName>
</protein>
<evidence type="ECO:0000256" key="1">
    <source>
        <dbReference type="SAM" id="MobiDB-lite"/>
    </source>
</evidence>
<proteinExistence type="predicted"/>
<sequence>MAGATKQSLCRMLLRQSSCVDMSATVKCCRTLESLTPMGSLGHALQRLLSRKRVPLCQPARAHPAATAGIRNGSAKNEAAKAIELTQTMPQKGDLTDPWGNCHPVKDAK</sequence>
<organism evidence="2">
    <name type="scientific">Eutreptiella gymnastica</name>
    <dbReference type="NCBI Taxonomy" id="73025"/>
    <lineage>
        <taxon>Eukaryota</taxon>
        <taxon>Discoba</taxon>
        <taxon>Euglenozoa</taxon>
        <taxon>Euglenida</taxon>
        <taxon>Spirocuta</taxon>
        <taxon>Euglenophyceae</taxon>
        <taxon>Eutreptiales</taxon>
        <taxon>Eutreptiaceae</taxon>
        <taxon>Eutreptiella</taxon>
    </lineage>
</organism>
<name>A0A7S4G393_9EUGL</name>
<dbReference type="AlphaFoldDB" id="A0A7S4G393"/>
<feature type="region of interest" description="Disordered" evidence="1">
    <location>
        <begin position="87"/>
        <end position="109"/>
    </location>
</feature>
<gene>
    <name evidence="2" type="ORF">EGYM00163_LOCUS35097</name>
</gene>
<accession>A0A7S4G393</accession>
<dbReference type="EMBL" id="HBJA01101904">
    <property type="protein sequence ID" value="CAE0823893.1"/>
    <property type="molecule type" value="Transcribed_RNA"/>
</dbReference>
<reference evidence="2" key="1">
    <citation type="submission" date="2021-01" db="EMBL/GenBank/DDBJ databases">
        <authorList>
            <person name="Corre E."/>
            <person name="Pelletier E."/>
            <person name="Niang G."/>
            <person name="Scheremetjew M."/>
            <person name="Finn R."/>
            <person name="Kale V."/>
            <person name="Holt S."/>
            <person name="Cochrane G."/>
            <person name="Meng A."/>
            <person name="Brown T."/>
            <person name="Cohen L."/>
        </authorList>
    </citation>
    <scope>NUCLEOTIDE SEQUENCE</scope>
    <source>
        <strain evidence="2">CCMP1594</strain>
    </source>
</reference>